<comment type="caution">
    <text evidence="1">The sequence shown here is derived from an EMBL/GenBank/DDBJ whole genome shotgun (WGS) entry which is preliminary data.</text>
</comment>
<reference evidence="1" key="2">
    <citation type="submission" date="2022-01" db="EMBL/GenBank/DDBJ databases">
        <authorList>
            <person name="Yamashiro T."/>
            <person name="Shiraishi A."/>
            <person name="Satake H."/>
            <person name="Nakayama K."/>
        </authorList>
    </citation>
    <scope>NUCLEOTIDE SEQUENCE</scope>
</reference>
<evidence type="ECO:0000313" key="1">
    <source>
        <dbReference type="EMBL" id="GJS89192.1"/>
    </source>
</evidence>
<protein>
    <submittedName>
        <fullName evidence="1">Ribonuclease H-like domain-containing protein</fullName>
    </submittedName>
</protein>
<keyword evidence="2" id="KW-1185">Reference proteome</keyword>
<dbReference type="CDD" id="cd09272">
    <property type="entry name" value="RNase_HI_RT_Ty1"/>
    <property type="match status" value="1"/>
</dbReference>
<organism evidence="1 2">
    <name type="scientific">Tanacetum coccineum</name>
    <dbReference type="NCBI Taxonomy" id="301880"/>
    <lineage>
        <taxon>Eukaryota</taxon>
        <taxon>Viridiplantae</taxon>
        <taxon>Streptophyta</taxon>
        <taxon>Embryophyta</taxon>
        <taxon>Tracheophyta</taxon>
        <taxon>Spermatophyta</taxon>
        <taxon>Magnoliopsida</taxon>
        <taxon>eudicotyledons</taxon>
        <taxon>Gunneridae</taxon>
        <taxon>Pentapetalae</taxon>
        <taxon>asterids</taxon>
        <taxon>campanulids</taxon>
        <taxon>Asterales</taxon>
        <taxon>Asteraceae</taxon>
        <taxon>Asteroideae</taxon>
        <taxon>Anthemideae</taxon>
        <taxon>Anthemidinae</taxon>
        <taxon>Tanacetum</taxon>
    </lineage>
</organism>
<dbReference type="InterPro" id="IPR029058">
    <property type="entry name" value="AB_hydrolase_fold"/>
</dbReference>
<dbReference type="InterPro" id="IPR043502">
    <property type="entry name" value="DNA/RNA_pol_sf"/>
</dbReference>
<proteinExistence type="predicted"/>
<evidence type="ECO:0000313" key="2">
    <source>
        <dbReference type="Proteomes" id="UP001151760"/>
    </source>
</evidence>
<dbReference type="SUPFAM" id="SSF53474">
    <property type="entry name" value="alpha/beta-Hydrolases"/>
    <property type="match status" value="1"/>
</dbReference>
<dbReference type="Proteomes" id="UP001151760">
    <property type="component" value="Unassembled WGS sequence"/>
</dbReference>
<accession>A0ABQ4ZH93</accession>
<sequence>MIMMKTMMLISGLIFLRTSLMFCGFVSLTLKIQQQLANGRYVAATDSWFELERLGKNDYTMILEADEVDLGTVMNSPIRQKLKIIPANVTWGGQSDNVFVVLEGDFKRPRTAKVDELLLKGVNVTVYNGQMRKDCQVFRSIGIQCPGVKRLPRNRSMERCYGRFCNRLEFKLKDQRRLTMMNSIKGVTLRITSGVRAGIRLSILVGDRGGVPQFKGIIGDYVPRSLSWQESLDRVENMGFDLVRCYLCPSFIEGHTVKGVDLRVANSHTDYCFTALGVLYDGYCRTPVDNESKLGADGDPISNPTLYRSLVGALQYLTFTHPDISYAVQQVCTLDHGLHLYSFSTTSLFAYSDADWVGCPTTRCVTWGYCVFLGNNLLSWSFKRQPTLSQSGTEAEYRGVANVVAETCWLRNLLRELHTPLSFATLIYCDTVSVIYLSSNPVQHQRTKHIEIDIHFVHDLVVVGQVRALHVPSHC</sequence>
<reference evidence="1" key="1">
    <citation type="journal article" date="2022" name="Int. J. Mol. Sci.">
        <title>Draft Genome of Tanacetum Coccineum: Genomic Comparison of Closely Related Tanacetum-Family Plants.</title>
        <authorList>
            <person name="Yamashiro T."/>
            <person name="Shiraishi A."/>
            <person name="Nakayama K."/>
            <person name="Satake H."/>
        </authorList>
    </citation>
    <scope>NUCLEOTIDE SEQUENCE</scope>
</reference>
<gene>
    <name evidence="1" type="ORF">Tco_0771828</name>
</gene>
<dbReference type="EMBL" id="BQNB010011332">
    <property type="protein sequence ID" value="GJS89192.1"/>
    <property type="molecule type" value="Genomic_DNA"/>
</dbReference>
<dbReference type="PANTHER" id="PTHR11439:SF524">
    <property type="entry name" value="RNA-DIRECTED DNA POLYMERASE, PROTEIN KINASE RLK-PELLE-DLSV FAMILY"/>
    <property type="match status" value="1"/>
</dbReference>
<dbReference type="PANTHER" id="PTHR11439">
    <property type="entry name" value="GAG-POL-RELATED RETROTRANSPOSON"/>
    <property type="match status" value="1"/>
</dbReference>
<name>A0ABQ4ZH93_9ASTR</name>
<dbReference type="SUPFAM" id="SSF56672">
    <property type="entry name" value="DNA/RNA polymerases"/>
    <property type="match status" value="1"/>
</dbReference>